<dbReference type="OrthoDB" id="10363211at2759"/>
<dbReference type="EMBL" id="BMAV01012422">
    <property type="protein sequence ID" value="GFY59098.1"/>
    <property type="molecule type" value="Genomic_DNA"/>
</dbReference>
<dbReference type="AlphaFoldDB" id="A0A8X6XU24"/>
<dbReference type="Proteomes" id="UP000886998">
    <property type="component" value="Unassembled WGS sequence"/>
</dbReference>
<protein>
    <submittedName>
        <fullName evidence="1">Uncharacterized protein</fullName>
    </submittedName>
</protein>
<organism evidence="1 2">
    <name type="scientific">Trichonephila inaurata madagascariensis</name>
    <dbReference type="NCBI Taxonomy" id="2747483"/>
    <lineage>
        <taxon>Eukaryota</taxon>
        <taxon>Metazoa</taxon>
        <taxon>Ecdysozoa</taxon>
        <taxon>Arthropoda</taxon>
        <taxon>Chelicerata</taxon>
        <taxon>Arachnida</taxon>
        <taxon>Araneae</taxon>
        <taxon>Araneomorphae</taxon>
        <taxon>Entelegynae</taxon>
        <taxon>Araneoidea</taxon>
        <taxon>Nephilidae</taxon>
        <taxon>Trichonephila</taxon>
        <taxon>Trichonephila inaurata</taxon>
    </lineage>
</organism>
<comment type="caution">
    <text evidence="1">The sequence shown here is derived from an EMBL/GenBank/DDBJ whole genome shotgun (WGS) entry which is preliminary data.</text>
</comment>
<evidence type="ECO:0000313" key="2">
    <source>
        <dbReference type="Proteomes" id="UP000886998"/>
    </source>
</evidence>
<evidence type="ECO:0000313" key="1">
    <source>
        <dbReference type="EMBL" id="GFY59098.1"/>
    </source>
</evidence>
<keyword evidence="2" id="KW-1185">Reference proteome</keyword>
<accession>A0A8X6XU24</accession>
<gene>
    <name evidence="1" type="primary">AVEN_174585_1</name>
    <name evidence="1" type="ORF">TNIN_277731</name>
</gene>
<proteinExistence type="predicted"/>
<sequence>MEEVMEIVRLFDRKVSSDLKTKSQGCEHKYVIQNDDDGWYICQACGEELWYNPNKSPIDLYQLYLEAAIQRRSRNRMNNLTKWLGTYNLPYEEELLNQFYSFVLKYEELFPERKNLISKENILFHLLWKRDYQVPLKLPKLKKMLARLS</sequence>
<reference evidence="1" key="1">
    <citation type="submission" date="2020-08" db="EMBL/GenBank/DDBJ databases">
        <title>Multicomponent nature underlies the extraordinary mechanical properties of spider dragline silk.</title>
        <authorList>
            <person name="Kono N."/>
            <person name="Nakamura H."/>
            <person name="Mori M."/>
            <person name="Yoshida Y."/>
            <person name="Ohtoshi R."/>
            <person name="Malay A.D."/>
            <person name="Moran D.A.P."/>
            <person name="Tomita M."/>
            <person name="Numata K."/>
            <person name="Arakawa K."/>
        </authorList>
    </citation>
    <scope>NUCLEOTIDE SEQUENCE</scope>
</reference>
<name>A0A8X6XU24_9ARAC</name>